<dbReference type="GO" id="GO:0016298">
    <property type="term" value="F:lipase activity"/>
    <property type="evidence" value="ECO:0007669"/>
    <property type="project" value="TreeGrafter"/>
</dbReference>
<dbReference type="Gene3D" id="3.40.50.1820">
    <property type="entry name" value="alpha/beta hydrolase"/>
    <property type="match status" value="1"/>
</dbReference>
<evidence type="ECO:0000313" key="2">
    <source>
        <dbReference type="Proteomes" id="UP000887540"/>
    </source>
</evidence>
<dbReference type="InterPro" id="IPR002918">
    <property type="entry name" value="Lipase_EstA/Esterase_EstB"/>
</dbReference>
<proteinExistence type="predicted"/>
<dbReference type="PANTHER" id="PTHR32015">
    <property type="entry name" value="FASTING INDUCED LIPASE"/>
    <property type="match status" value="1"/>
</dbReference>
<feature type="chain" id="PRO_5036976202" evidence="1">
    <location>
        <begin position="19"/>
        <end position="335"/>
    </location>
</feature>
<dbReference type="GO" id="GO:0016042">
    <property type="term" value="P:lipid catabolic process"/>
    <property type="evidence" value="ECO:0007669"/>
    <property type="project" value="InterPro"/>
</dbReference>
<dbReference type="SUPFAM" id="SSF53474">
    <property type="entry name" value="alpha/beta-Hydrolases"/>
    <property type="match status" value="1"/>
</dbReference>
<keyword evidence="2" id="KW-1185">Reference proteome</keyword>
<protein>
    <submittedName>
        <fullName evidence="3">Lipase</fullName>
    </submittedName>
</protein>
<dbReference type="Proteomes" id="UP000887540">
    <property type="component" value="Unplaced"/>
</dbReference>
<dbReference type="PANTHER" id="PTHR32015:SF1">
    <property type="entry name" value="LIPASE"/>
    <property type="match status" value="1"/>
</dbReference>
<dbReference type="FunFam" id="3.40.50.1820:FF:000191">
    <property type="entry name" value="LIPaSe related"/>
    <property type="match status" value="1"/>
</dbReference>
<evidence type="ECO:0000313" key="3">
    <source>
        <dbReference type="WBParaSite" id="ACRNAN_Path_958.g3692.t1"/>
    </source>
</evidence>
<dbReference type="Pfam" id="PF01674">
    <property type="entry name" value="Lipase_2"/>
    <property type="match status" value="1"/>
</dbReference>
<keyword evidence="1" id="KW-0732">Signal</keyword>
<dbReference type="WBParaSite" id="ACRNAN_Path_958.g3692.t1">
    <property type="protein sequence ID" value="ACRNAN_Path_958.g3692.t1"/>
    <property type="gene ID" value="ACRNAN_Path_958.g3692"/>
</dbReference>
<dbReference type="AlphaFoldDB" id="A0A914CDX3"/>
<reference evidence="3" key="1">
    <citation type="submission" date="2022-11" db="UniProtKB">
        <authorList>
            <consortium name="WormBaseParasite"/>
        </authorList>
    </citation>
    <scope>IDENTIFICATION</scope>
</reference>
<name>A0A914CDX3_9BILA</name>
<feature type="signal peptide" evidence="1">
    <location>
        <begin position="1"/>
        <end position="18"/>
    </location>
</feature>
<sequence length="335" mass="37287">MLILLIYFLYNPILYVTTDEVIGPLTKDFQNWLNENGYEGYNFSRPDLGPTGSYGGRAQHSVTIKNDPIVFIHGNSDGALAIPGNFSSGWTDTIEYFLSKGYTSAELYATTWGDRNPLNALGRTHSCETLTYLKQFTEAVLKYTGHSKVDVISHSMGVTVARKVVIGGMFFDENDTICNLGPTLTHKIDTFIGLAGANLGMCECQGLSNADPTCNKRNGFWPGDNCGENNMTCPIHPQPKPCNEPYYSDFLTQLNTHPIKEASYVYSTWSLADDIVGFQCLVYGRNTSLIPLSDRVKVYRNLTHMETKECTVSDQYDMIVNHYLPSGLPPVKVHV</sequence>
<dbReference type="InterPro" id="IPR029058">
    <property type="entry name" value="AB_hydrolase_fold"/>
</dbReference>
<evidence type="ECO:0000256" key="1">
    <source>
        <dbReference type="SAM" id="SignalP"/>
    </source>
</evidence>
<accession>A0A914CDX3</accession>
<organism evidence="2 3">
    <name type="scientific">Acrobeloides nanus</name>
    <dbReference type="NCBI Taxonomy" id="290746"/>
    <lineage>
        <taxon>Eukaryota</taxon>
        <taxon>Metazoa</taxon>
        <taxon>Ecdysozoa</taxon>
        <taxon>Nematoda</taxon>
        <taxon>Chromadorea</taxon>
        <taxon>Rhabditida</taxon>
        <taxon>Tylenchina</taxon>
        <taxon>Cephalobomorpha</taxon>
        <taxon>Cephaloboidea</taxon>
        <taxon>Cephalobidae</taxon>
        <taxon>Acrobeloides</taxon>
    </lineage>
</organism>